<feature type="region of interest" description="Disordered" evidence="1">
    <location>
        <begin position="243"/>
        <end position="267"/>
    </location>
</feature>
<organism evidence="2 3">
    <name type="scientific">Sphingomonas oligophenolica</name>
    <dbReference type="NCBI Taxonomy" id="301154"/>
    <lineage>
        <taxon>Bacteria</taxon>
        <taxon>Pseudomonadati</taxon>
        <taxon>Pseudomonadota</taxon>
        <taxon>Alphaproteobacteria</taxon>
        <taxon>Sphingomonadales</taxon>
        <taxon>Sphingomonadaceae</taxon>
        <taxon>Sphingomonas</taxon>
    </lineage>
</organism>
<evidence type="ECO:0000313" key="3">
    <source>
        <dbReference type="Proteomes" id="UP001419910"/>
    </source>
</evidence>
<reference evidence="2 3" key="1">
    <citation type="submission" date="2024-05" db="EMBL/GenBank/DDBJ databases">
        <authorList>
            <person name="Liu Q."/>
            <person name="Xin Y.-H."/>
        </authorList>
    </citation>
    <scope>NUCLEOTIDE SEQUENCE [LARGE SCALE GENOMIC DNA]</scope>
    <source>
        <strain evidence="2 3">CGMCC 1.10181</strain>
    </source>
</reference>
<dbReference type="RefSeq" id="WP_343888135.1">
    <property type="nucleotide sequence ID" value="NZ_BAAAEH010000007.1"/>
</dbReference>
<name>A0ABU9Y8K8_9SPHN</name>
<proteinExistence type="predicted"/>
<evidence type="ECO:0000256" key="1">
    <source>
        <dbReference type="SAM" id="MobiDB-lite"/>
    </source>
</evidence>
<dbReference type="Proteomes" id="UP001419910">
    <property type="component" value="Unassembled WGS sequence"/>
</dbReference>
<protein>
    <recommendedName>
        <fullName evidence="4">Restriction endonuclease</fullName>
    </recommendedName>
</protein>
<dbReference type="EMBL" id="JBDIME010000024">
    <property type="protein sequence ID" value="MEN2792144.1"/>
    <property type="molecule type" value="Genomic_DNA"/>
</dbReference>
<keyword evidence="3" id="KW-1185">Reference proteome</keyword>
<gene>
    <name evidence="2" type="ORF">ABC974_21115</name>
</gene>
<feature type="compositionally biased region" description="Basic and acidic residues" evidence="1">
    <location>
        <begin position="243"/>
        <end position="254"/>
    </location>
</feature>
<accession>A0ABU9Y8K8</accession>
<evidence type="ECO:0000313" key="2">
    <source>
        <dbReference type="EMBL" id="MEN2792144.1"/>
    </source>
</evidence>
<sequence length="267" mass="30668">MKATLETILKKVANPPAPQNWVRLIVADDQLSTAIRIANLALGIPAFNYVIGMKMCHDRVQYKLELDTALKATAGYGAPAGREQNGEFVRAFWEYDKTRQYSEARCLDSYNGFFPISRHVKIPTKPTFTILENKQQIPVVLCGWKTVPLDLSQRRIISTVYESGLFSYGAYRHSPAEIVFFPEFETETGPQRFAEVWRRGDYGTLPASELRDLLEFYSLAQEQAIPIIQEKWAKIQEKAREKERLERDIGRDEPQPISLQDDFFDGR</sequence>
<comment type="caution">
    <text evidence="2">The sequence shown here is derived from an EMBL/GenBank/DDBJ whole genome shotgun (WGS) entry which is preliminary data.</text>
</comment>
<evidence type="ECO:0008006" key="4">
    <source>
        <dbReference type="Google" id="ProtNLM"/>
    </source>
</evidence>